<reference evidence="5" key="1">
    <citation type="submission" date="2018-12" db="EMBL/GenBank/DDBJ databases">
        <title>Dusodibacter welbiota gen. nov., sp. nov., isolated from human faeces and emended description of the Oscillibacter genus.</title>
        <authorList>
            <person name="Le Roy T."/>
            <person name="Van der Smissen P."/>
            <person name="Delzenne N."/>
            <person name="Muccioli G."/>
            <person name="Collet J.F."/>
            <person name="Cani P.D."/>
        </authorList>
    </citation>
    <scope>NUCLEOTIDE SEQUENCE [LARGE SCALE GENOMIC DNA]</scope>
    <source>
        <strain evidence="5">J115</strain>
    </source>
</reference>
<feature type="transmembrane region" description="Helical" evidence="2">
    <location>
        <begin position="82"/>
        <end position="105"/>
    </location>
</feature>
<dbReference type="AlphaFoldDB" id="A0A4D7AP28"/>
<dbReference type="InterPro" id="IPR000620">
    <property type="entry name" value="EamA_dom"/>
</dbReference>
<accession>A0A4D7AP28</accession>
<evidence type="ECO:0000313" key="5">
    <source>
        <dbReference type="Proteomes" id="UP000298642"/>
    </source>
</evidence>
<keyword evidence="2" id="KW-1133">Transmembrane helix</keyword>
<feature type="transmembrane region" description="Helical" evidence="2">
    <location>
        <begin position="138"/>
        <end position="157"/>
    </location>
</feature>
<dbReference type="PANTHER" id="PTHR22911">
    <property type="entry name" value="ACYL-MALONYL CONDENSING ENZYME-RELATED"/>
    <property type="match status" value="1"/>
</dbReference>
<feature type="transmembrane region" description="Helical" evidence="2">
    <location>
        <begin position="202"/>
        <end position="223"/>
    </location>
</feature>
<feature type="domain" description="EamA" evidence="3">
    <location>
        <begin position="2"/>
        <end position="127"/>
    </location>
</feature>
<feature type="transmembrane region" description="Helical" evidence="2">
    <location>
        <begin position="256"/>
        <end position="273"/>
    </location>
</feature>
<feature type="transmembrane region" description="Helical" evidence="2">
    <location>
        <begin position="22"/>
        <end position="43"/>
    </location>
</feature>
<dbReference type="EMBL" id="CP034413">
    <property type="protein sequence ID" value="QCI61069.1"/>
    <property type="molecule type" value="Genomic_DNA"/>
</dbReference>
<evidence type="ECO:0000259" key="3">
    <source>
        <dbReference type="Pfam" id="PF00892"/>
    </source>
</evidence>
<dbReference type="KEGG" id="obj:EIO64_14395"/>
<dbReference type="Proteomes" id="UP000298642">
    <property type="component" value="Chromosome"/>
</dbReference>
<dbReference type="GO" id="GO:0016020">
    <property type="term" value="C:membrane"/>
    <property type="evidence" value="ECO:0007669"/>
    <property type="project" value="InterPro"/>
</dbReference>
<keyword evidence="2" id="KW-0812">Transmembrane</keyword>
<dbReference type="InterPro" id="IPR037185">
    <property type="entry name" value="EmrE-like"/>
</dbReference>
<evidence type="ECO:0000256" key="1">
    <source>
        <dbReference type="ARBA" id="ARBA00007362"/>
    </source>
</evidence>
<dbReference type="SUPFAM" id="SSF103481">
    <property type="entry name" value="Multidrug resistance efflux transporter EmrE"/>
    <property type="match status" value="2"/>
</dbReference>
<feature type="transmembrane region" description="Helical" evidence="2">
    <location>
        <begin position="230"/>
        <end position="250"/>
    </location>
</feature>
<keyword evidence="5" id="KW-1185">Reference proteome</keyword>
<gene>
    <name evidence="4" type="ORF">EIO64_14395</name>
</gene>
<dbReference type="Pfam" id="PF00892">
    <property type="entry name" value="EamA"/>
    <property type="match status" value="2"/>
</dbReference>
<feature type="transmembrane region" description="Helical" evidence="2">
    <location>
        <begin position="112"/>
        <end position="132"/>
    </location>
</feature>
<feature type="transmembrane region" description="Helical" evidence="2">
    <location>
        <begin position="169"/>
        <end position="190"/>
    </location>
</feature>
<proteinExistence type="inferred from homology"/>
<feature type="domain" description="EamA" evidence="3">
    <location>
        <begin position="139"/>
        <end position="271"/>
    </location>
</feature>
<dbReference type="PANTHER" id="PTHR22911:SF76">
    <property type="entry name" value="EAMA DOMAIN-CONTAINING PROTEIN"/>
    <property type="match status" value="1"/>
</dbReference>
<evidence type="ECO:0000256" key="2">
    <source>
        <dbReference type="SAM" id="Phobius"/>
    </source>
</evidence>
<comment type="similarity">
    <text evidence="1">Belongs to the EamA transporter family.</text>
</comment>
<organism evidence="4 5">
    <name type="scientific">Dysosmobacter welbionis</name>
    <dbReference type="NCBI Taxonomy" id="2093857"/>
    <lineage>
        <taxon>Bacteria</taxon>
        <taxon>Bacillati</taxon>
        <taxon>Bacillota</taxon>
        <taxon>Clostridia</taxon>
        <taxon>Eubacteriales</taxon>
        <taxon>Oscillospiraceae</taxon>
        <taxon>Dysosmobacter</taxon>
    </lineage>
</organism>
<name>A0A4D7AP28_9FIRM</name>
<evidence type="ECO:0000313" key="4">
    <source>
        <dbReference type="EMBL" id="QCI61069.1"/>
    </source>
</evidence>
<sequence length="288" mass="29858">MLGVAGVSLSAVFVRWSTAPSLILALYRMAFSAALMAVPVLAGRRRELKSLTRRDVLLCLASGLFLGIHFAAYFGALRATSIASAVVLVDTEVFFVAAASALFLGQRLPRRTWPAVLLAFAGSAVVALADSAAGTNALLGDLIALAGAAAMAVYTMIGTVCRQRLSTSVYTFLVYTSAAATLLAAALLSGTPLAGYGPVNGLTALGMAVCCTLLGHNVFSWGLKYLPPAFIATVKLMEPVFASVWGLLLFGERPGWLTVAGGAAVLLGVGLYARTIGGDAGKREEREP</sequence>
<protein>
    <submittedName>
        <fullName evidence="4">DMT family transporter</fullName>
    </submittedName>
</protein>
<keyword evidence="2" id="KW-0472">Membrane</keyword>
<feature type="transmembrane region" description="Helical" evidence="2">
    <location>
        <begin position="55"/>
        <end position="76"/>
    </location>
</feature>